<evidence type="ECO:0000256" key="2">
    <source>
        <dbReference type="ARBA" id="ARBA00005417"/>
    </source>
</evidence>
<evidence type="ECO:0000256" key="1">
    <source>
        <dbReference type="ARBA" id="ARBA00004202"/>
    </source>
</evidence>
<dbReference type="InterPro" id="IPR027417">
    <property type="entry name" value="P-loop_NTPase"/>
</dbReference>
<evidence type="ECO:0000313" key="8">
    <source>
        <dbReference type="EMBL" id="ACQ78521.1"/>
    </source>
</evidence>
<dbReference type="OrthoDB" id="9804819at2"/>
<dbReference type="eggNOG" id="COG1131">
    <property type="taxonomic scope" value="Bacteria"/>
</dbReference>
<dbReference type="PANTHER" id="PTHR42711">
    <property type="entry name" value="ABC TRANSPORTER ATP-BINDING PROTEIN"/>
    <property type="match status" value="1"/>
</dbReference>
<dbReference type="InterPro" id="IPR050763">
    <property type="entry name" value="ABC_transporter_ATP-binding"/>
</dbReference>
<dbReference type="HOGENOM" id="CLU_000604_1_2_11"/>
<dbReference type="InterPro" id="IPR003439">
    <property type="entry name" value="ABC_transporter-like_ATP-bd"/>
</dbReference>
<sequence length="239" mass="25308">MADLPLQVRDLVRTFPGGAGLHGIDLDVAPGSVHALVGLNGAGKTTLMKAVLGMLRPTSGTVRVFGADAAAARWDAVGHVVAGAATYAELTLRSNLLAAARWHGLAGARAGDAVDRLLDELDLARYARVRTSRLSDGNRQRLALAGALVHDPALVVLDEPTNTLDPSGVVLLRETLLRRVAVGAAVLVSSHHLDEVARIADRITVINRGRVVGALDPRGLDIEREFFAIVHDDDQRASR</sequence>
<dbReference type="PANTHER" id="PTHR42711:SF5">
    <property type="entry name" value="ABC TRANSPORTER ATP-BINDING PROTEIN NATA"/>
    <property type="match status" value="1"/>
</dbReference>
<keyword evidence="9" id="KW-1185">Reference proteome</keyword>
<protein>
    <submittedName>
        <fullName evidence="8">ABC transporter related</fullName>
    </submittedName>
</protein>
<dbReference type="GO" id="GO:0005524">
    <property type="term" value="F:ATP binding"/>
    <property type="evidence" value="ECO:0007669"/>
    <property type="project" value="UniProtKB-KW"/>
</dbReference>
<evidence type="ECO:0000256" key="3">
    <source>
        <dbReference type="ARBA" id="ARBA00022448"/>
    </source>
</evidence>
<comment type="subcellular location">
    <subcellularLocation>
        <location evidence="1">Cell membrane</location>
        <topology evidence="1">Peripheral membrane protein</topology>
    </subcellularLocation>
</comment>
<accession>C5BVT1</accession>
<evidence type="ECO:0000256" key="5">
    <source>
        <dbReference type="ARBA" id="ARBA00022840"/>
    </source>
</evidence>
<dbReference type="SUPFAM" id="SSF52540">
    <property type="entry name" value="P-loop containing nucleoside triphosphate hydrolases"/>
    <property type="match status" value="1"/>
</dbReference>
<evidence type="ECO:0000259" key="7">
    <source>
        <dbReference type="PROSITE" id="PS50893"/>
    </source>
</evidence>
<evidence type="ECO:0000256" key="4">
    <source>
        <dbReference type="ARBA" id="ARBA00022741"/>
    </source>
</evidence>
<gene>
    <name evidence="8" type="ordered locus">Bcav_0256</name>
</gene>
<dbReference type="GO" id="GO:0005886">
    <property type="term" value="C:plasma membrane"/>
    <property type="evidence" value="ECO:0007669"/>
    <property type="project" value="UniProtKB-SubCell"/>
</dbReference>
<dbReference type="STRING" id="471853.Bcav_0256"/>
<keyword evidence="3" id="KW-0813">Transport</keyword>
<dbReference type="Pfam" id="PF00005">
    <property type="entry name" value="ABC_tran"/>
    <property type="match status" value="1"/>
</dbReference>
<dbReference type="PROSITE" id="PS50893">
    <property type="entry name" value="ABC_TRANSPORTER_2"/>
    <property type="match status" value="1"/>
</dbReference>
<feature type="domain" description="ABC transporter" evidence="7">
    <location>
        <begin position="6"/>
        <end position="233"/>
    </location>
</feature>
<keyword evidence="4" id="KW-0547">Nucleotide-binding</keyword>
<dbReference type="Proteomes" id="UP000007962">
    <property type="component" value="Chromosome"/>
</dbReference>
<proteinExistence type="inferred from homology"/>
<dbReference type="RefSeq" id="WP_012725301.1">
    <property type="nucleotide sequence ID" value="NC_012669.1"/>
</dbReference>
<organism evidence="8 9">
    <name type="scientific">Beutenbergia cavernae (strain ATCC BAA-8 / DSM 12333 / CCUG 43141 / JCM 11478 / NBRC 16432 / NCIMB 13614 / HKI 0122)</name>
    <dbReference type="NCBI Taxonomy" id="471853"/>
    <lineage>
        <taxon>Bacteria</taxon>
        <taxon>Bacillati</taxon>
        <taxon>Actinomycetota</taxon>
        <taxon>Actinomycetes</taxon>
        <taxon>Micrococcales</taxon>
        <taxon>Beutenbergiaceae</taxon>
        <taxon>Beutenbergia</taxon>
    </lineage>
</organism>
<dbReference type="AlphaFoldDB" id="C5BVT1"/>
<name>C5BVT1_BEUC1</name>
<reference evidence="8 9" key="1">
    <citation type="journal article" date="2009" name="Stand. Genomic Sci.">
        <title>Complete genome sequence of Beutenbergia cavernae type strain (HKI 0122).</title>
        <authorList>
            <person name="Land M."/>
            <person name="Pukall R."/>
            <person name="Abt B."/>
            <person name="Goker M."/>
            <person name="Rohde M."/>
            <person name="Glavina Del Rio T."/>
            <person name="Tice H."/>
            <person name="Copeland A."/>
            <person name="Cheng J.F."/>
            <person name="Lucas S."/>
            <person name="Chen F."/>
            <person name="Nolan M."/>
            <person name="Bruce D."/>
            <person name="Goodwin L."/>
            <person name="Pitluck S."/>
            <person name="Ivanova N."/>
            <person name="Mavromatis K."/>
            <person name="Ovchinnikova G."/>
            <person name="Pati A."/>
            <person name="Chen A."/>
            <person name="Palaniappan K."/>
            <person name="Hauser L."/>
            <person name="Chang Y.J."/>
            <person name="Jefferies C.C."/>
            <person name="Saunders E."/>
            <person name="Brettin T."/>
            <person name="Detter J.C."/>
            <person name="Han C."/>
            <person name="Chain P."/>
            <person name="Bristow J."/>
            <person name="Eisen J.A."/>
            <person name="Markowitz V."/>
            <person name="Hugenholtz P."/>
            <person name="Kyrpides N.C."/>
            <person name="Klenk H.P."/>
            <person name="Lapidus A."/>
        </authorList>
    </citation>
    <scope>NUCLEOTIDE SEQUENCE [LARGE SCALE GENOMIC DNA]</scope>
    <source>
        <strain evidence="9">ATCC BAA-8 / DSM 12333 / NBRC 16432</strain>
    </source>
</reference>
<keyword evidence="6" id="KW-0046">Antibiotic resistance</keyword>
<dbReference type="EMBL" id="CP001618">
    <property type="protein sequence ID" value="ACQ78521.1"/>
    <property type="molecule type" value="Genomic_DNA"/>
</dbReference>
<dbReference type="GO" id="GO:0046677">
    <property type="term" value="P:response to antibiotic"/>
    <property type="evidence" value="ECO:0007669"/>
    <property type="project" value="UniProtKB-KW"/>
</dbReference>
<dbReference type="InterPro" id="IPR003593">
    <property type="entry name" value="AAA+_ATPase"/>
</dbReference>
<dbReference type="Gene3D" id="3.40.50.300">
    <property type="entry name" value="P-loop containing nucleotide triphosphate hydrolases"/>
    <property type="match status" value="1"/>
</dbReference>
<dbReference type="GO" id="GO:0016887">
    <property type="term" value="F:ATP hydrolysis activity"/>
    <property type="evidence" value="ECO:0007669"/>
    <property type="project" value="InterPro"/>
</dbReference>
<dbReference type="SMART" id="SM00382">
    <property type="entry name" value="AAA"/>
    <property type="match status" value="1"/>
</dbReference>
<dbReference type="KEGG" id="bcv:Bcav_0256"/>
<evidence type="ECO:0000313" key="9">
    <source>
        <dbReference type="Proteomes" id="UP000007962"/>
    </source>
</evidence>
<evidence type="ECO:0000256" key="6">
    <source>
        <dbReference type="ARBA" id="ARBA00023251"/>
    </source>
</evidence>
<comment type="similarity">
    <text evidence="2">Belongs to the ABC transporter superfamily.</text>
</comment>
<keyword evidence="5" id="KW-0067">ATP-binding</keyword>